<evidence type="ECO:0000313" key="3">
    <source>
        <dbReference type="Proteomes" id="UP001159363"/>
    </source>
</evidence>
<gene>
    <name evidence="2" type="ORF">PR048_010507</name>
</gene>
<comment type="caution">
    <text evidence="2">The sequence shown here is derived from an EMBL/GenBank/DDBJ whole genome shotgun (WGS) entry which is preliminary data.</text>
</comment>
<keyword evidence="3" id="KW-1185">Reference proteome</keyword>
<proteinExistence type="predicted"/>
<evidence type="ECO:0000313" key="2">
    <source>
        <dbReference type="EMBL" id="KAJ8890998.1"/>
    </source>
</evidence>
<feature type="region of interest" description="Disordered" evidence="1">
    <location>
        <begin position="15"/>
        <end position="40"/>
    </location>
</feature>
<dbReference type="Proteomes" id="UP001159363">
    <property type="component" value="Chromosome 3"/>
</dbReference>
<protein>
    <submittedName>
        <fullName evidence="2">Uncharacterized protein</fullName>
    </submittedName>
</protein>
<sequence>MRVIEVNMEWCQNEGAGEQEIPEKTRRPTASSGTIPTCENLVTGRGLNPVRLGGCERTNRSATVAPTYTRVSLTLTTAFPRALVDPRTPSSRAGRNYPSKVLAACHATGGHTNNFMQPESVQQLYMPQGVTLC</sequence>
<organism evidence="2 3">
    <name type="scientific">Dryococelus australis</name>
    <dbReference type="NCBI Taxonomy" id="614101"/>
    <lineage>
        <taxon>Eukaryota</taxon>
        <taxon>Metazoa</taxon>
        <taxon>Ecdysozoa</taxon>
        <taxon>Arthropoda</taxon>
        <taxon>Hexapoda</taxon>
        <taxon>Insecta</taxon>
        <taxon>Pterygota</taxon>
        <taxon>Neoptera</taxon>
        <taxon>Polyneoptera</taxon>
        <taxon>Phasmatodea</taxon>
        <taxon>Verophasmatodea</taxon>
        <taxon>Anareolatae</taxon>
        <taxon>Phasmatidae</taxon>
        <taxon>Eurycanthinae</taxon>
        <taxon>Dryococelus</taxon>
    </lineage>
</organism>
<reference evidence="2 3" key="1">
    <citation type="submission" date="2023-02" db="EMBL/GenBank/DDBJ databases">
        <title>LHISI_Scaffold_Assembly.</title>
        <authorList>
            <person name="Stuart O.P."/>
            <person name="Cleave R."/>
            <person name="Magrath M.J.L."/>
            <person name="Mikheyev A.S."/>
        </authorList>
    </citation>
    <scope>NUCLEOTIDE SEQUENCE [LARGE SCALE GENOMIC DNA]</scope>
    <source>
        <strain evidence="2">Daus_M_001</strain>
        <tissue evidence="2">Leg muscle</tissue>
    </source>
</reference>
<feature type="compositionally biased region" description="Polar residues" evidence="1">
    <location>
        <begin position="28"/>
        <end position="37"/>
    </location>
</feature>
<dbReference type="EMBL" id="JARBHB010000003">
    <property type="protein sequence ID" value="KAJ8890998.1"/>
    <property type="molecule type" value="Genomic_DNA"/>
</dbReference>
<evidence type="ECO:0000256" key="1">
    <source>
        <dbReference type="SAM" id="MobiDB-lite"/>
    </source>
</evidence>
<accession>A0ABQ9I2Y1</accession>
<name>A0ABQ9I2Y1_9NEOP</name>